<organism evidence="3 4">
    <name type="scientific">Candidatus Dojkabacteria bacterium HGW-Dojkabacteria-1</name>
    <dbReference type="NCBI Taxonomy" id="2013761"/>
    <lineage>
        <taxon>Bacteria</taxon>
        <taxon>Candidatus Dojkabacteria</taxon>
    </lineage>
</organism>
<dbReference type="PANTHER" id="PTHR21666">
    <property type="entry name" value="PEPTIDASE-RELATED"/>
    <property type="match status" value="1"/>
</dbReference>
<dbReference type="InterPro" id="IPR050570">
    <property type="entry name" value="Cell_wall_metabolism_enzyme"/>
</dbReference>
<dbReference type="SMART" id="SM00257">
    <property type="entry name" value="LysM"/>
    <property type="match status" value="2"/>
</dbReference>
<keyword evidence="1" id="KW-0812">Transmembrane</keyword>
<proteinExistence type="predicted"/>
<keyword evidence="1" id="KW-0472">Membrane</keyword>
<feature type="domain" description="LysM" evidence="2">
    <location>
        <begin position="179"/>
        <end position="222"/>
    </location>
</feature>
<comment type="caution">
    <text evidence="3">The sequence shown here is derived from an EMBL/GenBank/DDBJ whole genome shotgun (WGS) entry which is preliminary data.</text>
</comment>
<dbReference type="CDD" id="cd12797">
    <property type="entry name" value="M23_peptidase"/>
    <property type="match status" value="1"/>
</dbReference>
<dbReference type="InterPro" id="IPR018392">
    <property type="entry name" value="LysM"/>
</dbReference>
<name>A0A2N2F4K7_9BACT</name>
<evidence type="ECO:0000313" key="3">
    <source>
        <dbReference type="EMBL" id="PKN03098.1"/>
    </source>
</evidence>
<dbReference type="InterPro" id="IPR011055">
    <property type="entry name" value="Dup_hybrid_motif"/>
</dbReference>
<dbReference type="GO" id="GO:0004222">
    <property type="term" value="F:metalloendopeptidase activity"/>
    <property type="evidence" value="ECO:0007669"/>
    <property type="project" value="TreeGrafter"/>
</dbReference>
<dbReference type="EMBL" id="PHAO01000001">
    <property type="protein sequence ID" value="PKN03098.1"/>
    <property type="molecule type" value="Genomic_DNA"/>
</dbReference>
<dbReference type="SUPFAM" id="SSF51261">
    <property type="entry name" value="Duplicated hybrid motif"/>
    <property type="match status" value="1"/>
</dbReference>
<accession>A0A2N2F4K7</accession>
<gene>
    <name evidence="3" type="ORF">CVU76_03725</name>
</gene>
<dbReference type="AlphaFoldDB" id="A0A2N2F4K7"/>
<evidence type="ECO:0000256" key="1">
    <source>
        <dbReference type="SAM" id="Phobius"/>
    </source>
</evidence>
<reference evidence="3 4" key="1">
    <citation type="journal article" date="2017" name="ISME J.">
        <title>Potential for microbial H2 and metal transformations associated with novel bacteria and archaea in deep terrestrial subsurface sediments.</title>
        <authorList>
            <person name="Hernsdorf A.W."/>
            <person name="Amano Y."/>
            <person name="Miyakawa K."/>
            <person name="Ise K."/>
            <person name="Suzuki Y."/>
            <person name="Anantharaman K."/>
            <person name="Probst A."/>
            <person name="Burstein D."/>
            <person name="Thomas B.C."/>
            <person name="Banfield J.F."/>
        </authorList>
    </citation>
    <scope>NUCLEOTIDE SEQUENCE [LARGE SCALE GENOMIC DNA]</scope>
    <source>
        <strain evidence="3">HGW-Dojkabacteria-1</strain>
    </source>
</reference>
<dbReference type="PROSITE" id="PS51782">
    <property type="entry name" value="LYSM"/>
    <property type="match status" value="2"/>
</dbReference>
<feature type="transmembrane region" description="Helical" evidence="1">
    <location>
        <begin position="113"/>
        <end position="135"/>
    </location>
</feature>
<dbReference type="Gene3D" id="2.70.70.10">
    <property type="entry name" value="Glucose Permease (Domain IIA)"/>
    <property type="match status" value="1"/>
</dbReference>
<dbReference type="SUPFAM" id="SSF54106">
    <property type="entry name" value="LysM domain"/>
    <property type="match status" value="2"/>
</dbReference>
<dbReference type="Pfam" id="PF01551">
    <property type="entry name" value="Peptidase_M23"/>
    <property type="match status" value="1"/>
</dbReference>
<evidence type="ECO:0000259" key="2">
    <source>
        <dbReference type="PROSITE" id="PS51782"/>
    </source>
</evidence>
<keyword evidence="1" id="KW-1133">Transmembrane helix</keyword>
<dbReference type="Pfam" id="PF01476">
    <property type="entry name" value="LysM"/>
    <property type="match status" value="2"/>
</dbReference>
<evidence type="ECO:0000313" key="4">
    <source>
        <dbReference type="Proteomes" id="UP000233417"/>
    </source>
</evidence>
<feature type="domain" description="LysM" evidence="2">
    <location>
        <begin position="228"/>
        <end position="272"/>
    </location>
</feature>
<dbReference type="PANTHER" id="PTHR21666:SF270">
    <property type="entry name" value="MUREIN HYDROLASE ACTIVATOR ENVC"/>
    <property type="match status" value="1"/>
</dbReference>
<dbReference type="InterPro" id="IPR036779">
    <property type="entry name" value="LysM_dom_sf"/>
</dbReference>
<dbReference type="CDD" id="cd00118">
    <property type="entry name" value="LysM"/>
    <property type="match status" value="2"/>
</dbReference>
<sequence length="450" mass="49527">MSDNGVGKNISGLSFRDLSDGSEYSDEEFIFLDKDIDVEKDLSWISRLGRNIAKKFNTERGVLAFIVDFSEYAFSRFRVVWVLMSVIFDILYKQFDTVKDSIVKRMFWGRGSFLKYVVQIATIVLAFILSISYVYRAPAITSANDEELDYIAVAESDLIAMNATVNTLVPKDRERRGVEKYIVMNGDTLSLIAQKYDISIETVKWANNLTSDLVRPGQELDIPPADGVLIKVAKNETLASISTKYNGNEQAIADFNWLDYPFTLYEGQELFIPDGRMPTVAPPKPTLASAPRTYTSGSYSGAGSSAPVDPNVGRFLGWPVAGGTAKISQYYKGTIHRGIDIADRNLPNVIAPAGGTVIFAGCAGTCPPLGSTWGGSGYAWSIQIDHGNGYTTWYAHLKNIYVRSGESVSRGQAIGQMGSTGRSTGPHLHFELRRGSGYNSQINPLPYTAW</sequence>
<dbReference type="Proteomes" id="UP000233417">
    <property type="component" value="Unassembled WGS sequence"/>
</dbReference>
<dbReference type="Gene3D" id="3.10.350.10">
    <property type="entry name" value="LysM domain"/>
    <property type="match status" value="2"/>
</dbReference>
<protein>
    <recommendedName>
        <fullName evidence="2">LysM domain-containing protein</fullName>
    </recommendedName>
</protein>
<dbReference type="InterPro" id="IPR016047">
    <property type="entry name" value="M23ase_b-sheet_dom"/>
</dbReference>